<evidence type="ECO:0000313" key="2">
    <source>
        <dbReference type="EMBL" id="GMG85396.1"/>
    </source>
</evidence>
<proteinExistence type="inferred from homology"/>
<dbReference type="Proteomes" id="UP001239909">
    <property type="component" value="Unassembled WGS sequence"/>
</dbReference>
<dbReference type="EMBL" id="BSYI01000063">
    <property type="protein sequence ID" value="GMG85396.1"/>
    <property type="molecule type" value="Genomic_DNA"/>
</dbReference>
<dbReference type="PANTHER" id="PTHR42964">
    <property type="entry name" value="ENOYL-COA HYDRATASE"/>
    <property type="match status" value="1"/>
</dbReference>
<organism evidence="2 3">
    <name type="scientific">Paralimibaculum aggregatum</name>
    <dbReference type="NCBI Taxonomy" id="3036245"/>
    <lineage>
        <taxon>Bacteria</taxon>
        <taxon>Pseudomonadati</taxon>
        <taxon>Pseudomonadota</taxon>
        <taxon>Alphaproteobacteria</taxon>
        <taxon>Rhodobacterales</taxon>
        <taxon>Paracoccaceae</taxon>
        <taxon>Paralimibaculum</taxon>
    </lineage>
</organism>
<protein>
    <submittedName>
        <fullName evidence="2">Enoyl-CoA hydratase-related protein</fullName>
    </submittedName>
</protein>
<evidence type="ECO:0000313" key="3">
    <source>
        <dbReference type="Proteomes" id="UP001239909"/>
    </source>
</evidence>
<dbReference type="InterPro" id="IPR051683">
    <property type="entry name" value="Enoyl-CoA_Hydratase/Isomerase"/>
</dbReference>
<sequence>MSTHGDVHVEIERGIARVVLDRAPVNAFDRHFYDLVRSTFHKLSEDKAVRVVTLTGKGKHFCGGNDVNDFVDLDYEASVEYLAHVRLAFASIYECAVPVLGAINGAAVGTGIALASCCDVRIASERAKFALPEIDVGVLGGAKHVNRIATHGMTRLMMYTARRLDAAEAQRVGIADLVVPHDELTATVDGIAEEIARKSPAAIRLAKYGLNRTETMGLKEGYEFECTLTAAVRRTPEAREGALAFLEKREPSYAEDR</sequence>
<gene>
    <name evidence="2" type="ORF">LNKW23_46160</name>
</gene>
<dbReference type="InterPro" id="IPR029045">
    <property type="entry name" value="ClpP/crotonase-like_dom_sf"/>
</dbReference>
<dbReference type="Gene3D" id="3.90.226.10">
    <property type="entry name" value="2-enoyl-CoA Hydratase, Chain A, domain 1"/>
    <property type="match status" value="1"/>
</dbReference>
<evidence type="ECO:0000256" key="1">
    <source>
        <dbReference type="ARBA" id="ARBA00005254"/>
    </source>
</evidence>
<comment type="similarity">
    <text evidence="1">Belongs to the enoyl-CoA hydratase/isomerase family.</text>
</comment>
<dbReference type="RefSeq" id="WP_285674742.1">
    <property type="nucleotide sequence ID" value="NZ_BSYI01000063.1"/>
</dbReference>
<reference evidence="2 3" key="1">
    <citation type="submission" date="2023-04" db="EMBL/GenBank/DDBJ databases">
        <title>Marinoamorphus aggregata gen. nov., sp. Nov., isolate from tissue of brittle star Ophioplocus japonicus.</title>
        <authorList>
            <person name="Kawano K."/>
            <person name="Sawayama S."/>
            <person name="Nakagawa S."/>
        </authorList>
    </citation>
    <scope>NUCLEOTIDE SEQUENCE [LARGE SCALE GENOMIC DNA]</scope>
    <source>
        <strain evidence="2 3">NKW23</strain>
    </source>
</reference>
<accession>A0ABQ6LTL2</accession>
<name>A0ABQ6LTL2_9RHOB</name>
<comment type="caution">
    <text evidence="2">The sequence shown here is derived from an EMBL/GenBank/DDBJ whole genome shotgun (WGS) entry which is preliminary data.</text>
</comment>
<keyword evidence="3" id="KW-1185">Reference proteome</keyword>
<dbReference type="CDD" id="cd06558">
    <property type="entry name" value="crotonase-like"/>
    <property type="match status" value="1"/>
</dbReference>
<dbReference type="Pfam" id="PF00378">
    <property type="entry name" value="ECH_1"/>
    <property type="match status" value="1"/>
</dbReference>
<dbReference type="SUPFAM" id="SSF52096">
    <property type="entry name" value="ClpP/crotonase"/>
    <property type="match status" value="1"/>
</dbReference>
<dbReference type="InterPro" id="IPR001753">
    <property type="entry name" value="Enoyl-CoA_hydra/iso"/>
</dbReference>
<dbReference type="PANTHER" id="PTHR42964:SF1">
    <property type="entry name" value="POLYKETIDE BIOSYNTHESIS ENOYL-COA HYDRATASE PKSH-RELATED"/>
    <property type="match status" value="1"/>
</dbReference>